<dbReference type="PROSITE" id="PS51257">
    <property type="entry name" value="PROKAR_LIPOPROTEIN"/>
    <property type="match status" value="1"/>
</dbReference>
<organism evidence="1 2">
    <name type="scientific">Chondromyces crocatus</name>
    <dbReference type="NCBI Taxonomy" id="52"/>
    <lineage>
        <taxon>Bacteria</taxon>
        <taxon>Pseudomonadati</taxon>
        <taxon>Myxococcota</taxon>
        <taxon>Polyangia</taxon>
        <taxon>Polyangiales</taxon>
        <taxon>Polyangiaceae</taxon>
        <taxon>Chondromyces</taxon>
    </lineage>
</organism>
<keyword evidence="2" id="KW-1185">Reference proteome</keyword>
<dbReference type="KEGG" id="ccro:CMC5_071530"/>
<evidence type="ECO:0000313" key="2">
    <source>
        <dbReference type="Proteomes" id="UP000067626"/>
    </source>
</evidence>
<dbReference type="Proteomes" id="UP000067626">
    <property type="component" value="Chromosome"/>
</dbReference>
<proteinExistence type="predicted"/>
<accession>A0A0K1EPS1</accession>
<protein>
    <submittedName>
        <fullName evidence="1">Uncharacterized protein</fullName>
    </submittedName>
</protein>
<dbReference type="STRING" id="52.CMC5_071530"/>
<reference evidence="1 2" key="1">
    <citation type="submission" date="2015-07" db="EMBL/GenBank/DDBJ databases">
        <title>Genome analysis of myxobacterium Chondromyces crocatus Cm c5 reveals a high potential for natural compound synthesis and the genetic basis for the loss of fruiting body formation.</title>
        <authorList>
            <person name="Zaburannyi N."/>
            <person name="Bunk B."/>
            <person name="Maier J."/>
            <person name="Overmann J."/>
            <person name="Mueller R."/>
        </authorList>
    </citation>
    <scope>NUCLEOTIDE SEQUENCE [LARGE SCALE GENOMIC DNA]</scope>
    <source>
        <strain evidence="1 2">Cm c5</strain>
    </source>
</reference>
<sequence length="230" mass="23676">MAGRRGGRCAVVLFAALLGACGVESSVDERRAGEVSRAPVPVAPLARAEDGEEPEDFCGYCDPLPGCALLACSCGSICVMPACVRGPQGACEVCPTPRCLPSPPYCRRHLDCPLGYCASGACVCEQDTDCGDNPGVFCSGGLCAVQRCESRADCCDESGVCLACSEQGTCTTPAVSSPEPVLSCAASGGRGVPGEGGDRGGLLVLGLSLAAWQRRRRWRRAHGEGSRWAA</sequence>
<gene>
    <name evidence="1" type="ORF">CMC5_071530</name>
</gene>
<dbReference type="EMBL" id="CP012159">
    <property type="protein sequence ID" value="AKT42925.1"/>
    <property type="molecule type" value="Genomic_DNA"/>
</dbReference>
<dbReference type="RefSeq" id="WP_156339093.1">
    <property type="nucleotide sequence ID" value="NZ_CP012159.1"/>
</dbReference>
<dbReference type="AlphaFoldDB" id="A0A0K1EPS1"/>
<evidence type="ECO:0000313" key="1">
    <source>
        <dbReference type="EMBL" id="AKT42925.1"/>
    </source>
</evidence>
<name>A0A0K1EPS1_CHOCO</name>
<dbReference type="OrthoDB" id="5495319at2"/>